<evidence type="ECO:0000313" key="16">
    <source>
        <dbReference type="EMBL" id="OOV87949.1"/>
    </source>
</evidence>
<dbReference type="InterPro" id="IPR006471">
    <property type="entry name" value="Formate_DH_gsu"/>
</dbReference>
<evidence type="ECO:0000259" key="15">
    <source>
        <dbReference type="Pfam" id="PF01292"/>
    </source>
</evidence>
<dbReference type="Proteomes" id="UP000190064">
    <property type="component" value="Unassembled WGS sequence"/>
</dbReference>
<keyword evidence="6" id="KW-0349">Heme</keyword>
<feature type="domain" description="Cytochrome b561 bacterial/Ni-hydrogenase" evidence="15">
    <location>
        <begin position="118"/>
        <end position="296"/>
    </location>
</feature>
<evidence type="ECO:0000313" key="17">
    <source>
        <dbReference type="Proteomes" id="UP000190064"/>
    </source>
</evidence>
<proteinExistence type="inferred from homology"/>
<keyword evidence="17" id="KW-1185">Reference proteome</keyword>
<dbReference type="GO" id="GO:0015944">
    <property type="term" value="P:formate oxidation"/>
    <property type="evidence" value="ECO:0007669"/>
    <property type="project" value="TreeGrafter"/>
</dbReference>
<dbReference type="Pfam" id="PF01292">
    <property type="entry name" value="Ni_hydr_CYTB"/>
    <property type="match status" value="1"/>
</dbReference>
<feature type="signal peptide" evidence="14">
    <location>
        <begin position="1"/>
        <end position="22"/>
    </location>
</feature>
<keyword evidence="12 13" id="KW-0472">Membrane</keyword>
<feature type="transmembrane region" description="Helical" evidence="13">
    <location>
        <begin position="173"/>
        <end position="190"/>
    </location>
</feature>
<gene>
    <name evidence="16" type="ORF">BTA35_0206735</name>
</gene>
<keyword evidence="9" id="KW-0249">Electron transport</keyword>
<evidence type="ECO:0000256" key="7">
    <source>
        <dbReference type="ARBA" id="ARBA00022692"/>
    </source>
</evidence>
<evidence type="ECO:0000256" key="8">
    <source>
        <dbReference type="ARBA" id="ARBA00022723"/>
    </source>
</evidence>
<dbReference type="AlphaFoldDB" id="A0A1T1HDL0"/>
<dbReference type="GO" id="GO:0009055">
    <property type="term" value="F:electron transfer activity"/>
    <property type="evidence" value="ECO:0007669"/>
    <property type="project" value="InterPro"/>
</dbReference>
<dbReference type="GO" id="GO:0009061">
    <property type="term" value="P:anaerobic respiration"/>
    <property type="evidence" value="ECO:0007669"/>
    <property type="project" value="TreeGrafter"/>
</dbReference>
<keyword evidence="5" id="KW-1003">Cell membrane</keyword>
<evidence type="ECO:0000256" key="13">
    <source>
        <dbReference type="SAM" id="Phobius"/>
    </source>
</evidence>
<dbReference type="GO" id="GO:0036397">
    <property type="term" value="F:formate dehydrogenase (quinone) activity"/>
    <property type="evidence" value="ECO:0007669"/>
    <property type="project" value="TreeGrafter"/>
</dbReference>
<sequence length="325" mass="36337">MKIVALSLLTLLCLTLSSSLWAAEETSDAENRVKGNFAGAGYWREVSDGTEGYTTSKGREHGQLINVSGETWRQWRNRWISPGGLIAIGGSISVLLLTYLILGPMRLDKPRTGRKIERWNPTDRTLHWFVAITFLALAFSGIIIMYGKHFIPDLFGYSFWKGTIAFCKLVHNYIGPIFSVGLIVMLLRWLKNNFFTRTDITWFLQGGGLIGNKHPSAGFMNGGEKGWYWALFFIGSAVVASGFVLDFPIFGQVRDTMQWANLIHGGASLLLFAISLGHIYIGTVGAEGALEGMTTGYVDETWAKQHHDLWYEDVKDQAVDEKDVR</sequence>
<evidence type="ECO:0000256" key="9">
    <source>
        <dbReference type="ARBA" id="ARBA00022982"/>
    </source>
</evidence>
<dbReference type="Gene3D" id="1.20.950.20">
    <property type="entry name" value="Transmembrane di-heme cytochromes, Chain C"/>
    <property type="match status" value="1"/>
</dbReference>
<evidence type="ECO:0000256" key="11">
    <source>
        <dbReference type="ARBA" id="ARBA00023004"/>
    </source>
</evidence>
<dbReference type="GO" id="GO:0046872">
    <property type="term" value="F:metal ion binding"/>
    <property type="evidence" value="ECO:0007669"/>
    <property type="project" value="UniProtKB-KW"/>
</dbReference>
<keyword evidence="7 13" id="KW-0812">Transmembrane</keyword>
<dbReference type="FunFam" id="1.20.950.20:FF:000002">
    <property type="entry name" value="Formate dehydrogenase cytochrome b556 subunit"/>
    <property type="match status" value="1"/>
</dbReference>
<comment type="caution">
    <text evidence="16">The sequence shown here is derived from an EMBL/GenBank/DDBJ whole genome shotgun (WGS) entry which is preliminary data.</text>
</comment>
<dbReference type="STRING" id="966.BTA35_0206735"/>
<dbReference type="NCBIfam" id="TIGR01583">
    <property type="entry name" value="formate-DH-gamm"/>
    <property type="match status" value="1"/>
</dbReference>
<dbReference type="SUPFAM" id="SSF81342">
    <property type="entry name" value="Transmembrane di-heme cytochromes"/>
    <property type="match status" value="1"/>
</dbReference>
<feature type="transmembrane region" description="Helical" evidence="13">
    <location>
        <begin position="126"/>
        <end position="147"/>
    </location>
</feature>
<keyword evidence="14" id="KW-0732">Signal</keyword>
<organism evidence="16 17">
    <name type="scientific">Oceanospirillum linum</name>
    <dbReference type="NCBI Taxonomy" id="966"/>
    <lineage>
        <taxon>Bacteria</taxon>
        <taxon>Pseudomonadati</taxon>
        <taxon>Pseudomonadota</taxon>
        <taxon>Gammaproteobacteria</taxon>
        <taxon>Oceanospirillales</taxon>
        <taxon>Oceanospirillaceae</taxon>
        <taxon>Oceanospirillum</taxon>
    </lineage>
</organism>
<feature type="transmembrane region" description="Helical" evidence="13">
    <location>
        <begin position="262"/>
        <end position="281"/>
    </location>
</feature>
<dbReference type="GO" id="GO:0005886">
    <property type="term" value="C:plasma membrane"/>
    <property type="evidence" value="ECO:0007669"/>
    <property type="project" value="UniProtKB-SubCell"/>
</dbReference>
<feature type="transmembrane region" description="Helical" evidence="13">
    <location>
        <begin position="85"/>
        <end position="105"/>
    </location>
</feature>
<accession>A0A1T1HDL0</accession>
<dbReference type="GO" id="GO:0009326">
    <property type="term" value="C:formate dehydrogenase complex"/>
    <property type="evidence" value="ECO:0007669"/>
    <property type="project" value="InterPro"/>
</dbReference>
<name>A0A1T1HDL0_OCELI</name>
<evidence type="ECO:0000256" key="5">
    <source>
        <dbReference type="ARBA" id="ARBA00022475"/>
    </source>
</evidence>
<evidence type="ECO:0000256" key="10">
    <source>
        <dbReference type="ARBA" id="ARBA00022989"/>
    </source>
</evidence>
<protein>
    <submittedName>
        <fullName evidence="16">Formate dehydrogenase subunit gamma</fullName>
    </submittedName>
</protein>
<keyword evidence="4" id="KW-0813">Transport</keyword>
<evidence type="ECO:0000256" key="14">
    <source>
        <dbReference type="SAM" id="SignalP"/>
    </source>
</evidence>
<keyword evidence="11" id="KW-0408">Iron</keyword>
<dbReference type="GO" id="GO:0008863">
    <property type="term" value="F:formate dehydrogenase (NAD+) activity"/>
    <property type="evidence" value="ECO:0007669"/>
    <property type="project" value="InterPro"/>
</dbReference>
<reference evidence="16" key="1">
    <citation type="submission" date="2017-02" db="EMBL/GenBank/DDBJ databases">
        <title>Draft Genome Sequence of the Salt Water Bacterium Oceanospirillum linum ATCC 11336.</title>
        <authorList>
            <person name="Trachtenberg A.M."/>
            <person name="Carney J.G."/>
            <person name="Linnane J.D."/>
            <person name="Rheaume B.A."/>
            <person name="Pitts N.L."/>
            <person name="Mykles D.L."/>
            <person name="Maclea K.S."/>
        </authorList>
    </citation>
    <scope>NUCLEOTIDE SEQUENCE [LARGE SCALE GENOMIC DNA]</scope>
    <source>
        <strain evidence="16">ATCC 11336</strain>
    </source>
</reference>
<feature type="chain" id="PRO_5013182189" evidence="14">
    <location>
        <begin position="23"/>
        <end position="325"/>
    </location>
</feature>
<dbReference type="PANTHER" id="PTHR30074">
    <property type="entry name" value="FORMATE DEHYDROGENASE, NITRATE-INDUCIBLE, CYTOCHROME B556 FDN SUBUNIT"/>
    <property type="match status" value="1"/>
</dbReference>
<evidence type="ECO:0000256" key="1">
    <source>
        <dbReference type="ARBA" id="ARBA00001971"/>
    </source>
</evidence>
<dbReference type="InterPro" id="IPR051817">
    <property type="entry name" value="FDH_cytochrome_b556_subunit"/>
</dbReference>
<feature type="transmembrane region" description="Helical" evidence="13">
    <location>
        <begin position="227"/>
        <end position="250"/>
    </location>
</feature>
<dbReference type="InterPro" id="IPR011577">
    <property type="entry name" value="Cyt_b561_bac/Ni-Hgenase"/>
</dbReference>
<comment type="subcellular location">
    <subcellularLocation>
        <location evidence="2">Cell membrane</location>
        <topology evidence="2">Multi-pass membrane protein</topology>
    </subcellularLocation>
</comment>
<comment type="cofactor">
    <cofactor evidence="1">
        <name>heme</name>
        <dbReference type="ChEBI" id="CHEBI:30413"/>
    </cofactor>
</comment>
<evidence type="ECO:0000256" key="6">
    <source>
        <dbReference type="ARBA" id="ARBA00022617"/>
    </source>
</evidence>
<dbReference type="InterPro" id="IPR016174">
    <property type="entry name" value="Di-haem_cyt_TM"/>
</dbReference>
<evidence type="ECO:0000256" key="3">
    <source>
        <dbReference type="ARBA" id="ARBA00010747"/>
    </source>
</evidence>
<dbReference type="PANTHER" id="PTHR30074:SF6">
    <property type="entry name" value="FORMATE DEHYDROGENASE GAMMA SUBUNIT"/>
    <property type="match status" value="1"/>
</dbReference>
<dbReference type="GO" id="GO:0022904">
    <property type="term" value="P:respiratory electron transport chain"/>
    <property type="evidence" value="ECO:0007669"/>
    <property type="project" value="InterPro"/>
</dbReference>
<comment type="similarity">
    <text evidence="3">Belongs to the formate dehydrogenase gamma subunit family.</text>
</comment>
<evidence type="ECO:0000256" key="12">
    <source>
        <dbReference type="ARBA" id="ARBA00023136"/>
    </source>
</evidence>
<evidence type="ECO:0000256" key="4">
    <source>
        <dbReference type="ARBA" id="ARBA00022448"/>
    </source>
</evidence>
<evidence type="ECO:0000256" key="2">
    <source>
        <dbReference type="ARBA" id="ARBA00004651"/>
    </source>
</evidence>
<keyword evidence="8" id="KW-0479">Metal-binding</keyword>
<keyword evidence="10 13" id="KW-1133">Transmembrane helix</keyword>
<dbReference type="EMBL" id="MTSD02000002">
    <property type="protein sequence ID" value="OOV87949.1"/>
    <property type="molecule type" value="Genomic_DNA"/>
</dbReference>